<reference evidence="5" key="1">
    <citation type="submission" date="2015-06" db="EMBL/GenBank/DDBJ databases">
        <authorList>
            <person name="Liu B."/>
            <person name="Wang J."/>
            <person name="Zhu Y."/>
            <person name="Liu G."/>
            <person name="Chen Q."/>
            <person name="Zheng C."/>
            <person name="Che J."/>
            <person name="Ge C."/>
            <person name="Shi H."/>
            <person name="Pan Z."/>
            <person name="Liu X."/>
        </authorList>
    </citation>
    <scope>NUCLEOTIDE SEQUENCE [LARGE SCALE GENOMIC DNA]</scope>
    <source>
        <strain evidence="5">DSM 16346</strain>
    </source>
</reference>
<name>A0A0J6CSZ6_9BACL</name>
<dbReference type="EMBL" id="LELK01000009">
    <property type="protein sequence ID" value="KMM36205.1"/>
    <property type="molecule type" value="Genomic_DNA"/>
</dbReference>
<dbReference type="PANTHER" id="PTHR38465:SF1">
    <property type="entry name" value="HTH-TYPE TRANSCRIPTIONAL REGULATOR MJ1563-RELATED"/>
    <property type="match status" value="1"/>
</dbReference>
<dbReference type="InterPro" id="IPR052362">
    <property type="entry name" value="HTH-GbsR_regulator"/>
</dbReference>
<evidence type="ECO:0000256" key="3">
    <source>
        <dbReference type="ARBA" id="ARBA00023163"/>
    </source>
</evidence>
<dbReference type="PIRSF" id="PIRSF006707">
    <property type="entry name" value="MJ1563"/>
    <property type="match status" value="1"/>
</dbReference>
<dbReference type="SUPFAM" id="SSF46785">
    <property type="entry name" value="Winged helix' DNA-binding domain"/>
    <property type="match status" value="1"/>
</dbReference>
<dbReference type="InterPro" id="IPR026282">
    <property type="entry name" value="MJ1563"/>
</dbReference>
<dbReference type="PATRIC" id="fig|157733.3.peg.1747"/>
<gene>
    <name evidence="5" type="ORF">AB986_18970</name>
</gene>
<comment type="caution">
    <text evidence="5">The sequence shown here is derived from an EMBL/GenBank/DDBJ whole genome shotgun (WGS) entry which is preliminary data.</text>
</comment>
<evidence type="ECO:0000256" key="1">
    <source>
        <dbReference type="ARBA" id="ARBA00023015"/>
    </source>
</evidence>
<proteinExistence type="inferred from homology"/>
<dbReference type="PANTHER" id="PTHR38465">
    <property type="entry name" value="HTH-TYPE TRANSCRIPTIONAL REGULATOR MJ1563-RELATED"/>
    <property type="match status" value="1"/>
</dbReference>
<dbReference type="GO" id="GO:0003677">
    <property type="term" value="F:DNA binding"/>
    <property type="evidence" value="ECO:0007669"/>
    <property type="project" value="UniProtKB-UniRule"/>
</dbReference>
<keyword evidence="2 4" id="KW-0238">DNA-binding</keyword>
<keyword evidence="1 4" id="KW-0805">Transcription regulation</keyword>
<keyword evidence="6" id="KW-1185">Reference proteome</keyword>
<dbReference type="Gene3D" id="1.10.10.10">
    <property type="entry name" value="Winged helix-like DNA-binding domain superfamily/Winged helix DNA-binding domain"/>
    <property type="match status" value="1"/>
</dbReference>
<accession>A0A0J6CSZ6</accession>
<dbReference type="AlphaFoldDB" id="A0A0J6CSZ6"/>
<organism evidence="5 6">
    <name type="scientific">Guptibacillus hwajinpoensis</name>
    <dbReference type="NCBI Taxonomy" id="208199"/>
    <lineage>
        <taxon>Bacteria</taxon>
        <taxon>Bacillati</taxon>
        <taxon>Bacillota</taxon>
        <taxon>Bacilli</taxon>
        <taxon>Bacillales</taxon>
        <taxon>Guptibacillaceae</taxon>
        <taxon>Guptibacillus</taxon>
    </lineage>
</organism>
<dbReference type="InterPro" id="IPR036388">
    <property type="entry name" value="WH-like_DNA-bd_sf"/>
</dbReference>
<evidence type="ECO:0000313" key="5">
    <source>
        <dbReference type="EMBL" id="KMM36205.1"/>
    </source>
</evidence>
<evidence type="ECO:0000313" key="6">
    <source>
        <dbReference type="Proteomes" id="UP000035996"/>
    </source>
</evidence>
<evidence type="ECO:0000256" key="2">
    <source>
        <dbReference type="ARBA" id="ARBA00023125"/>
    </source>
</evidence>
<dbReference type="OrthoDB" id="9800374at2"/>
<dbReference type="InterPro" id="IPR036390">
    <property type="entry name" value="WH_DNA-bd_sf"/>
</dbReference>
<keyword evidence="3 4" id="KW-0804">Transcription</keyword>
<protein>
    <recommendedName>
        <fullName evidence="4">HTH-type transcriptional regulator</fullName>
    </recommendedName>
</protein>
<comment type="similarity">
    <text evidence="4">Belongs to the GbsR family.</text>
</comment>
<dbReference type="STRING" id="157733.AB986_18970"/>
<sequence length="178" mass="21276">MYSLEDEKLENARERVIDSISKNMDIYSVTPSVGRLYGAMFFEKEPMTLDEMKDKLQMSKTSMSTGVRTLLDLNMIEKVWRKGERKDLYEVKSDWYQTFTDFFCIHWRKGIEMNRDACKESITELMELLEDDIPHEKRITAQEDLDRMSYALGYYEWLNKVVDLFESREIFDVIDKVE</sequence>
<evidence type="ECO:0000256" key="4">
    <source>
        <dbReference type="PIRNR" id="PIRNR006707"/>
    </source>
</evidence>
<dbReference type="Proteomes" id="UP000035996">
    <property type="component" value="Unassembled WGS sequence"/>
</dbReference>